<keyword evidence="2 6" id="KW-0560">Oxidoreductase</keyword>
<dbReference type="OrthoDB" id="310895at2759"/>
<reference evidence="8 9" key="1">
    <citation type="submission" date="2019-09" db="EMBL/GenBank/DDBJ databases">
        <title>Draft genome of the ectomycorrhizal ascomycete Sphaerosporella brunnea.</title>
        <authorList>
            <consortium name="DOE Joint Genome Institute"/>
            <person name="Benucci G.M."/>
            <person name="Marozzi G."/>
            <person name="Antonielli L."/>
            <person name="Sanchez S."/>
            <person name="Marco P."/>
            <person name="Wang X."/>
            <person name="Falini L.B."/>
            <person name="Barry K."/>
            <person name="Haridas S."/>
            <person name="Lipzen A."/>
            <person name="Labutti K."/>
            <person name="Grigoriev I.V."/>
            <person name="Murat C."/>
            <person name="Martin F."/>
            <person name="Albertini E."/>
            <person name="Donnini D."/>
            <person name="Bonito G."/>
        </authorList>
    </citation>
    <scope>NUCLEOTIDE SEQUENCE [LARGE SCALE GENOMIC DNA]</scope>
    <source>
        <strain evidence="8 9">Sb_GMNB300</strain>
    </source>
</reference>
<evidence type="ECO:0000256" key="1">
    <source>
        <dbReference type="ARBA" id="ARBA00009986"/>
    </source>
</evidence>
<gene>
    <name evidence="8" type="ORF">FN846DRAFT_972259</name>
</gene>
<dbReference type="PANTHER" id="PTHR43720">
    <property type="entry name" value="2-AMINOMUCONIC SEMIALDEHYDE DEHYDROGENASE"/>
    <property type="match status" value="1"/>
</dbReference>
<dbReference type="InterPro" id="IPR016162">
    <property type="entry name" value="Ald_DH_N"/>
</dbReference>
<dbReference type="AlphaFoldDB" id="A0A5J5EII4"/>
<dbReference type="Pfam" id="PF00171">
    <property type="entry name" value="Aldedh"/>
    <property type="match status" value="1"/>
</dbReference>
<dbReference type="FunFam" id="3.40.605.10:FF:000026">
    <property type="entry name" value="Aldehyde dehydrogenase, putative"/>
    <property type="match status" value="1"/>
</dbReference>
<dbReference type="Gene3D" id="3.40.605.10">
    <property type="entry name" value="Aldehyde Dehydrogenase, Chain A, domain 1"/>
    <property type="match status" value="1"/>
</dbReference>
<keyword evidence="9" id="KW-1185">Reference proteome</keyword>
<dbReference type="Gene3D" id="3.40.309.10">
    <property type="entry name" value="Aldehyde Dehydrogenase, Chain A, domain 2"/>
    <property type="match status" value="1"/>
</dbReference>
<dbReference type="GO" id="GO:0006598">
    <property type="term" value="P:polyamine catabolic process"/>
    <property type="evidence" value="ECO:0007669"/>
    <property type="project" value="TreeGrafter"/>
</dbReference>
<evidence type="ECO:0000256" key="2">
    <source>
        <dbReference type="ARBA" id="ARBA00023002"/>
    </source>
</evidence>
<dbReference type="PANTHER" id="PTHR43720:SF2">
    <property type="entry name" value="2-AMINOMUCONIC SEMIALDEHYDE DEHYDROGENASE"/>
    <property type="match status" value="1"/>
</dbReference>
<evidence type="ECO:0000256" key="5">
    <source>
        <dbReference type="PROSITE-ProRule" id="PRU10007"/>
    </source>
</evidence>
<dbReference type="EC" id="1.2.1.3" evidence="4"/>
<feature type="active site" evidence="5">
    <location>
        <position position="349"/>
    </location>
</feature>
<dbReference type="EMBL" id="VXIS01000304">
    <property type="protein sequence ID" value="KAA8894887.1"/>
    <property type="molecule type" value="Genomic_DNA"/>
</dbReference>
<evidence type="ECO:0000313" key="9">
    <source>
        <dbReference type="Proteomes" id="UP000326924"/>
    </source>
</evidence>
<keyword evidence="3" id="KW-0520">NAD</keyword>
<dbReference type="InterPro" id="IPR029510">
    <property type="entry name" value="Ald_DH_CS_GLU"/>
</dbReference>
<accession>A0A5J5EII4</accession>
<dbReference type="GO" id="GO:0046394">
    <property type="term" value="P:carboxylic acid biosynthetic process"/>
    <property type="evidence" value="ECO:0007669"/>
    <property type="project" value="UniProtKB-ARBA"/>
</dbReference>
<evidence type="ECO:0000259" key="7">
    <source>
        <dbReference type="Pfam" id="PF00171"/>
    </source>
</evidence>
<evidence type="ECO:0000256" key="4">
    <source>
        <dbReference type="ARBA" id="ARBA00024226"/>
    </source>
</evidence>
<dbReference type="InParanoid" id="A0A5J5EII4"/>
<protein>
    <recommendedName>
        <fullName evidence="4">aldehyde dehydrogenase (NAD(+))</fullName>
        <ecNumber evidence="4">1.2.1.3</ecNumber>
    </recommendedName>
</protein>
<dbReference type="SUPFAM" id="SSF53720">
    <property type="entry name" value="ALDH-like"/>
    <property type="match status" value="1"/>
</dbReference>
<dbReference type="InterPro" id="IPR016161">
    <property type="entry name" value="Ald_DH/histidinol_DH"/>
</dbReference>
<feature type="domain" description="Aldehyde dehydrogenase" evidence="7">
    <location>
        <begin position="111"/>
        <end position="571"/>
    </location>
</feature>
<dbReference type="InterPro" id="IPR016163">
    <property type="entry name" value="Ald_DH_C"/>
</dbReference>
<evidence type="ECO:0000313" key="8">
    <source>
        <dbReference type="EMBL" id="KAA8894887.1"/>
    </source>
</evidence>
<dbReference type="FunFam" id="3.40.309.10:FF:000012">
    <property type="entry name" value="Betaine aldehyde dehydrogenase"/>
    <property type="match status" value="1"/>
</dbReference>
<dbReference type="FunFam" id="3.40.605.10:FF:000050">
    <property type="entry name" value="Aldehyde dehydrogenase, mitochondrial"/>
    <property type="match status" value="1"/>
</dbReference>
<comment type="similarity">
    <text evidence="1 6">Belongs to the aldehyde dehydrogenase family.</text>
</comment>
<dbReference type="GO" id="GO:0004029">
    <property type="term" value="F:aldehyde dehydrogenase (NAD+) activity"/>
    <property type="evidence" value="ECO:0007669"/>
    <property type="project" value="UniProtKB-EC"/>
</dbReference>
<comment type="caution">
    <text evidence="8">The sequence shown here is derived from an EMBL/GenBank/DDBJ whole genome shotgun (WGS) entry which is preliminary data.</text>
</comment>
<evidence type="ECO:0000256" key="6">
    <source>
        <dbReference type="RuleBase" id="RU003345"/>
    </source>
</evidence>
<proteinExistence type="inferred from homology"/>
<dbReference type="InterPro" id="IPR015590">
    <property type="entry name" value="Aldehyde_DH_dom"/>
</dbReference>
<organism evidence="8 9">
    <name type="scientific">Sphaerosporella brunnea</name>
    <dbReference type="NCBI Taxonomy" id="1250544"/>
    <lineage>
        <taxon>Eukaryota</taxon>
        <taxon>Fungi</taxon>
        <taxon>Dikarya</taxon>
        <taxon>Ascomycota</taxon>
        <taxon>Pezizomycotina</taxon>
        <taxon>Pezizomycetes</taxon>
        <taxon>Pezizales</taxon>
        <taxon>Pyronemataceae</taxon>
        <taxon>Sphaerosporella</taxon>
    </lineage>
</organism>
<evidence type="ECO:0000256" key="3">
    <source>
        <dbReference type="ARBA" id="ARBA00023027"/>
    </source>
</evidence>
<dbReference type="Proteomes" id="UP000326924">
    <property type="component" value="Unassembled WGS sequence"/>
</dbReference>
<sequence>MSPPCCVTMQLFYMAAIINNISRPLCRAAFFPLSFLTCRALSRQSSIPSSCSIPLSLFCARKYTSESTLYRYKGKLHEEMAAKDLPLFTELTAPNGIKWTQPLGLFINNEFVKSKAGGTLSSVSPIDDKEITSVYAAESADVDEAVKAARAAFQSSEWADITTAERGALLYKLADLLEKNLEVLATLDTWDMGKPLSATKNEDLSESISTLRYYAGWADKISGKTIDVGPSKLVYVLHQPIGVCGQIVPWNYPLMMAAWKLGPALATGNTVVLKSAEQSPLSVLFLGTLIKEAGFPPGVVNILSGYGKTAGAAIAAHEDIDKIAFTGSTLTGRAIMKAASSNLKNITIETGGKSPLLIFEDADIEQAVKWAHIGIMSNAGQVCCATSRILVQESVYEEFVQKFVEYTKTTSVIGDPFSENVSHGPQVSRQQYERIMAYVEKGKAEGANLVLGGTTPGGNFIQPTVFKDVKDEFTICKEEIFGPFVCIDKFTTQAEAIKRANNSSYGLGAAVFTKDNTRAHVVANKIEAGMVWINSSNDSHFAVPFGGVKQSGIGRECGEYALANYTNAKAVHVNLGTVL</sequence>
<dbReference type="PROSITE" id="PS00687">
    <property type="entry name" value="ALDEHYDE_DEHYDR_GLU"/>
    <property type="match status" value="1"/>
</dbReference>
<name>A0A5J5EII4_9PEZI</name>